<dbReference type="AlphaFoldDB" id="A0A430AL27"/>
<dbReference type="SMART" id="SM00892">
    <property type="entry name" value="Endonuclease_NS"/>
    <property type="match status" value="1"/>
</dbReference>
<dbReference type="GO" id="GO:0046872">
    <property type="term" value="F:metal ion binding"/>
    <property type="evidence" value="ECO:0007669"/>
    <property type="project" value="InterPro"/>
</dbReference>
<evidence type="ECO:0000259" key="2">
    <source>
        <dbReference type="SMART" id="SM00892"/>
    </source>
</evidence>
<protein>
    <submittedName>
        <fullName evidence="3">DNA-entry nuclease</fullName>
    </submittedName>
</protein>
<dbReference type="InterPro" id="IPR044929">
    <property type="entry name" value="DNA/RNA_non-sp_Endonuclease_sf"/>
</dbReference>
<dbReference type="Proteomes" id="UP000288669">
    <property type="component" value="Unassembled WGS sequence"/>
</dbReference>
<gene>
    <name evidence="3" type="ORF">CBF30_00620</name>
</gene>
<reference evidence="3 4" key="1">
    <citation type="submission" date="2017-05" db="EMBL/GenBank/DDBJ databases">
        <title>Vagococcus spp. assemblies.</title>
        <authorList>
            <person name="Gulvik C.A."/>
        </authorList>
    </citation>
    <scope>NUCLEOTIDE SEQUENCE [LARGE SCALE GENOMIC DNA]</scope>
    <source>
        <strain evidence="3 4">DSM 24756</strain>
    </source>
</reference>
<proteinExistence type="predicted"/>
<dbReference type="Pfam" id="PF13930">
    <property type="entry name" value="Endonuclea_NS_2"/>
    <property type="match status" value="1"/>
</dbReference>
<evidence type="ECO:0000313" key="4">
    <source>
        <dbReference type="Proteomes" id="UP000288669"/>
    </source>
</evidence>
<feature type="domain" description="DNA/RNA non-specific endonuclease/pyrophosphatase/phosphodiesterase" evidence="2">
    <location>
        <begin position="98"/>
        <end position="274"/>
    </location>
</feature>
<accession>A0A430AL27</accession>
<sequence>MIIILGGYAYQKGYLGSTNEVHTSQTKVETLATSQTHTSSETSESNEVTSNSETSESNEVASNIDTNEYKEIAAKNFTSGSLAYETINQNKSTLNANDWQQEKIEYGNLDQLNRTTEVTAYLSKKNLGKSETRSEQIFKPTGWHNQPRIVAGNRIFPQNRGHLIAYTLSFNIDSNGNYRQGELGSLDNPKNLATQSEFSNQKTMQVFEGKVRNALSQGKNVIYKVTTVFRDNELMCRGYWAQAVSTDGTLNFNVYIWNVEPGISFDYATGMSKVDDTINVQNVYVGREYNKTYKSYKK</sequence>
<dbReference type="GO" id="GO:0016787">
    <property type="term" value="F:hydrolase activity"/>
    <property type="evidence" value="ECO:0007669"/>
    <property type="project" value="InterPro"/>
</dbReference>
<organism evidence="3 4">
    <name type="scientific">Vagococcus entomophilus</name>
    <dbReference type="NCBI Taxonomy" id="1160095"/>
    <lineage>
        <taxon>Bacteria</taxon>
        <taxon>Bacillati</taxon>
        <taxon>Bacillota</taxon>
        <taxon>Bacilli</taxon>
        <taxon>Lactobacillales</taxon>
        <taxon>Enterococcaceae</taxon>
        <taxon>Vagococcus</taxon>
    </lineage>
</organism>
<dbReference type="GO" id="GO:0003676">
    <property type="term" value="F:nucleic acid binding"/>
    <property type="evidence" value="ECO:0007669"/>
    <property type="project" value="InterPro"/>
</dbReference>
<evidence type="ECO:0000313" key="3">
    <source>
        <dbReference type="EMBL" id="RSU08776.1"/>
    </source>
</evidence>
<dbReference type="Gene3D" id="3.40.570.10">
    <property type="entry name" value="Extracellular Endonuclease, subunit A"/>
    <property type="match status" value="1"/>
</dbReference>
<comment type="caution">
    <text evidence="3">The sequence shown here is derived from an EMBL/GenBank/DDBJ whole genome shotgun (WGS) entry which is preliminary data.</text>
</comment>
<evidence type="ECO:0000256" key="1">
    <source>
        <dbReference type="SAM" id="MobiDB-lite"/>
    </source>
</evidence>
<name>A0A430AL27_9ENTE</name>
<dbReference type="EMBL" id="NGJZ01000001">
    <property type="protein sequence ID" value="RSU08776.1"/>
    <property type="molecule type" value="Genomic_DNA"/>
</dbReference>
<keyword evidence="4" id="KW-1185">Reference proteome</keyword>
<dbReference type="InterPro" id="IPR001604">
    <property type="entry name" value="Endo_G_ENPP1-like_dom"/>
</dbReference>
<dbReference type="OrthoDB" id="9783680at2"/>
<dbReference type="InterPro" id="IPR044927">
    <property type="entry name" value="Endonuclea_NS_2"/>
</dbReference>
<feature type="region of interest" description="Disordered" evidence="1">
    <location>
        <begin position="29"/>
        <end position="64"/>
    </location>
</feature>
<feature type="compositionally biased region" description="Low complexity" evidence="1">
    <location>
        <begin position="33"/>
        <end position="63"/>
    </location>
</feature>